<dbReference type="GeneID" id="44802819"/>
<organism evidence="2">
    <name type="scientific">Tricholoma bakamatsutake</name>
    <dbReference type="NCBI Taxonomy" id="51221"/>
    <lineage>
        <taxon>Eukaryota</taxon>
        <taxon>Fungi</taxon>
        <taxon>Dikarya</taxon>
        <taxon>Basidiomycota</taxon>
        <taxon>Agaricomycotina</taxon>
        <taxon>Agaricomycetes</taxon>
        <taxon>Agaricomycetidae</taxon>
        <taxon>Agaricales</taxon>
        <taxon>Tricholomatineae</taxon>
        <taxon>Tricholomataceae</taxon>
        <taxon>Tricholoma</taxon>
    </lineage>
</organism>
<keyword evidence="2" id="KW-0496">Mitochondrion</keyword>
<dbReference type="EMBL" id="MN873035">
    <property type="protein sequence ID" value="QIC20218.1"/>
    <property type="molecule type" value="Genomic_DNA"/>
</dbReference>
<gene>
    <name evidence="2" type="primary">orf105</name>
</gene>
<name>A0A6C0W3N1_9AGAR</name>
<keyword evidence="1" id="KW-0812">Transmembrane</keyword>
<evidence type="ECO:0000313" key="2">
    <source>
        <dbReference type="EMBL" id="QIC20218.1"/>
    </source>
</evidence>
<feature type="transmembrane region" description="Helical" evidence="1">
    <location>
        <begin position="74"/>
        <end position="100"/>
    </location>
</feature>
<evidence type="ECO:0000256" key="1">
    <source>
        <dbReference type="SAM" id="Phobius"/>
    </source>
</evidence>
<protein>
    <submittedName>
        <fullName evidence="2">Uncharacterized protein</fullName>
    </submittedName>
</protein>
<keyword evidence="1" id="KW-0472">Membrane</keyword>
<accession>A0A6C0W3N1</accession>
<feature type="transmembrane region" description="Helical" evidence="1">
    <location>
        <begin position="35"/>
        <end position="54"/>
    </location>
</feature>
<keyword evidence="1" id="KW-1133">Transmembrane helix</keyword>
<dbReference type="AlphaFoldDB" id="A0A6C0W3N1"/>
<reference evidence="2" key="1">
    <citation type="journal article" date="2021" name="Front. Genet.">
        <title>Comparative Mitogenomic Analysis Reveals Dynamics of Intron Within and Between Tricholoma Species and Phylogeny of Basidiomycota.</title>
        <authorList>
            <person name="Huang W."/>
            <person name="Feng H."/>
            <person name="Tu W."/>
            <person name="Xiong C."/>
            <person name="Jin X."/>
            <person name="Li P."/>
            <person name="Wang X."/>
            <person name="Li Q."/>
        </authorList>
    </citation>
    <scope>NUCLEOTIDE SEQUENCE</scope>
</reference>
<sequence length="105" mass="12517">MSYCYHILILMFLVSQHLLFIHYSSDIFVLSLVDLCSLTNIIFYLVSILFIKYYNLSDRYPIMSRFLSYFEYNSLFWIIVEFIIGYSSLVAVLIFSLLYLGKTLF</sequence>
<dbReference type="RefSeq" id="YP_009739374.1">
    <property type="nucleotide sequence ID" value="NC_046499.1"/>
</dbReference>
<feature type="transmembrane region" description="Helical" evidence="1">
    <location>
        <begin position="6"/>
        <end position="23"/>
    </location>
</feature>
<geneLocation type="mitochondrion" evidence="2"/>
<proteinExistence type="predicted"/>